<dbReference type="EMBL" id="CP001854">
    <property type="protein sequence ID" value="ADB51906.1"/>
    <property type="molecule type" value="Genomic_DNA"/>
</dbReference>
<protein>
    <submittedName>
        <fullName evidence="1">Polyketide cyclase/dehydrase</fullName>
    </submittedName>
</protein>
<accession>D3EZE1</accession>
<reference evidence="2" key="2">
    <citation type="submission" date="2010-01" db="EMBL/GenBank/DDBJ databases">
        <title>The complete genome of Conexibacter woesei DSM 14684.</title>
        <authorList>
            <consortium name="US DOE Joint Genome Institute (JGI-PGF)"/>
            <person name="Lucas S."/>
            <person name="Copeland A."/>
            <person name="Lapidus A."/>
            <person name="Glavina del Rio T."/>
            <person name="Dalin E."/>
            <person name="Tice H."/>
            <person name="Bruce D."/>
            <person name="Goodwin L."/>
            <person name="Pitluck S."/>
            <person name="Kyrpides N."/>
            <person name="Mavromatis K."/>
            <person name="Ivanova N."/>
            <person name="Mikhailova N."/>
            <person name="Chertkov O."/>
            <person name="Brettin T."/>
            <person name="Detter J.C."/>
            <person name="Han C."/>
            <person name="Larimer F."/>
            <person name="Land M."/>
            <person name="Hauser L."/>
            <person name="Markowitz V."/>
            <person name="Cheng J.-F."/>
            <person name="Hugenholtz P."/>
            <person name="Woyke T."/>
            <person name="Wu D."/>
            <person name="Pukall R."/>
            <person name="Steenblock K."/>
            <person name="Schneider S."/>
            <person name="Klenk H.-P."/>
            <person name="Eisen J.A."/>
        </authorList>
    </citation>
    <scope>NUCLEOTIDE SEQUENCE [LARGE SCALE GENOMIC DNA]</scope>
    <source>
        <strain evidence="2">DSM 14684 / CIP 108061 / JCM 11494 / NBRC 100937 / ID131577</strain>
    </source>
</reference>
<dbReference type="KEGG" id="cwo:Cwoe_3488"/>
<dbReference type="AlphaFoldDB" id="D3EZE1"/>
<sequence length="153" mass="17103">MPTTRLRRTLPAAPADVWAILNDPYHQARWWPRVRRIEGVDLDRFTQVLGTARGKGVRADFRILAREEEELLQWSQELKGSPFERLLDEAITTFTLTPAGDDSGSTEIAVELRQRLRGWSRLAPFLFKGAAKRQLGEALDGLADAVAPAPAGQ</sequence>
<dbReference type="HOGENOM" id="CLU_1710134_0_0_11"/>
<evidence type="ECO:0000313" key="2">
    <source>
        <dbReference type="Proteomes" id="UP000008229"/>
    </source>
</evidence>
<dbReference type="InterPro" id="IPR023393">
    <property type="entry name" value="START-like_dom_sf"/>
</dbReference>
<dbReference type="Proteomes" id="UP000008229">
    <property type="component" value="Chromosome"/>
</dbReference>
<proteinExistence type="predicted"/>
<dbReference type="STRING" id="469383.Cwoe_3488"/>
<evidence type="ECO:0000313" key="1">
    <source>
        <dbReference type="EMBL" id="ADB51906.1"/>
    </source>
</evidence>
<gene>
    <name evidence="1" type="ordered locus">Cwoe_3488</name>
</gene>
<dbReference type="Gene3D" id="3.30.530.20">
    <property type="match status" value="1"/>
</dbReference>
<dbReference type="Pfam" id="PF10604">
    <property type="entry name" value="Polyketide_cyc2"/>
    <property type="match status" value="1"/>
</dbReference>
<dbReference type="OrthoDB" id="5402478at2"/>
<organism evidence="1 2">
    <name type="scientific">Conexibacter woesei (strain DSM 14684 / CCUG 47730 / CIP 108061 / JCM 11494 / NBRC 100937 / ID131577)</name>
    <dbReference type="NCBI Taxonomy" id="469383"/>
    <lineage>
        <taxon>Bacteria</taxon>
        <taxon>Bacillati</taxon>
        <taxon>Actinomycetota</taxon>
        <taxon>Thermoleophilia</taxon>
        <taxon>Solirubrobacterales</taxon>
        <taxon>Conexibacteraceae</taxon>
        <taxon>Conexibacter</taxon>
    </lineage>
</organism>
<dbReference type="InterPro" id="IPR019587">
    <property type="entry name" value="Polyketide_cyclase/dehydratase"/>
</dbReference>
<dbReference type="RefSeq" id="WP_012934957.1">
    <property type="nucleotide sequence ID" value="NC_013739.1"/>
</dbReference>
<dbReference type="eggNOG" id="COG3832">
    <property type="taxonomic scope" value="Bacteria"/>
</dbReference>
<name>D3EZE1_CONWI</name>
<reference evidence="1 2" key="1">
    <citation type="journal article" date="2010" name="Stand. Genomic Sci.">
        <title>Complete genome sequence of Conexibacter woesei type strain (ID131577).</title>
        <authorList>
            <person name="Pukall R."/>
            <person name="Lapidus A."/>
            <person name="Glavina Del Rio T."/>
            <person name="Copeland A."/>
            <person name="Tice H."/>
            <person name="Cheng J.-F."/>
            <person name="Lucas S."/>
            <person name="Chen F."/>
            <person name="Nolan M."/>
            <person name="Bruce D."/>
            <person name="Goodwin L."/>
            <person name="Pitluck S."/>
            <person name="Mavromatis K."/>
            <person name="Ivanova N."/>
            <person name="Ovchinnikova G."/>
            <person name="Pati A."/>
            <person name="Chen A."/>
            <person name="Palaniappan K."/>
            <person name="Land M."/>
            <person name="Hauser L."/>
            <person name="Chang Y.-J."/>
            <person name="Jeffries C.D."/>
            <person name="Chain P."/>
            <person name="Meincke L."/>
            <person name="Sims D."/>
            <person name="Brettin T."/>
            <person name="Detter J.C."/>
            <person name="Rohde M."/>
            <person name="Goeker M."/>
            <person name="Bristow J."/>
            <person name="Eisen J.A."/>
            <person name="Markowitz V."/>
            <person name="Kyrpides N.C."/>
            <person name="Klenk H.-P."/>
            <person name="Hugenholtz P."/>
        </authorList>
    </citation>
    <scope>NUCLEOTIDE SEQUENCE [LARGE SCALE GENOMIC DNA]</scope>
    <source>
        <strain evidence="2">DSM 14684 / CIP 108061 / JCM 11494 / NBRC 100937 / ID131577</strain>
    </source>
</reference>
<keyword evidence="2" id="KW-1185">Reference proteome</keyword>
<dbReference type="SUPFAM" id="SSF55961">
    <property type="entry name" value="Bet v1-like"/>
    <property type="match status" value="1"/>
</dbReference>